<dbReference type="EMBL" id="MK500565">
    <property type="protein sequence ID" value="QBK91775.1"/>
    <property type="molecule type" value="Genomic_DNA"/>
</dbReference>
<evidence type="ECO:0000256" key="2">
    <source>
        <dbReference type="ARBA" id="ARBA00006375"/>
    </source>
</evidence>
<comment type="subcellular location">
    <subcellularLocation>
        <location evidence="1">Membrane</location>
        <topology evidence="1">Multi-pass membrane protein</topology>
    </subcellularLocation>
</comment>
<dbReference type="GO" id="GO:0016020">
    <property type="term" value="C:membrane"/>
    <property type="evidence" value="ECO:0007669"/>
    <property type="project" value="UniProtKB-SubCell"/>
</dbReference>
<organism evidence="9">
    <name type="scientific">Pithovirus LCPAC304</name>
    <dbReference type="NCBI Taxonomy" id="2506594"/>
    <lineage>
        <taxon>Viruses</taxon>
        <taxon>Pithoviruses</taxon>
    </lineage>
</organism>
<evidence type="ECO:0000256" key="3">
    <source>
        <dbReference type="ARBA" id="ARBA00022448"/>
    </source>
</evidence>
<dbReference type="InterPro" id="IPR002067">
    <property type="entry name" value="MCP"/>
</dbReference>
<keyword evidence="4 8" id="KW-0812">Transmembrane</keyword>
<dbReference type="SUPFAM" id="SSF103506">
    <property type="entry name" value="Mitochondrial carrier"/>
    <property type="match status" value="1"/>
</dbReference>
<reference evidence="9" key="1">
    <citation type="journal article" date="2019" name="MBio">
        <title>Virus Genomes from Deep Sea Sediments Expand the Ocean Megavirome and Support Independent Origins of Viral Gigantism.</title>
        <authorList>
            <person name="Backstrom D."/>
            <person name="Yutin N."/>
            <person name="Jorgensen S.L."/>
            <person name="Dharamshi J."/>
            <person name="Homa F."/>
            <person name="Zaremba-Niedwiedzka K."/>
            <person name="Spang A."/>
            <person name="Wolf Y.I."/>
            <person name="Koonin E.V."/>
            <person name="Ettema T.J."/>
        </authorList>
    </citation>
    <scope>NUCLEOTIDE SEQUENCE</scope>
</reference>
<keyword evidence="7 8" id="KW-0472">Membrane</keyword>
<dbReference type="PROSITE" id="PS50920">
    <property type="entry name" value="SOLCAR"/>
    <property type="match status" value="3"/>
</dbReference>
<keyword evidence="5" id="KW-0677">Repeat</keyword>
<evidence type="ECO:0000256" key="4">
    <source>
        <dbReference type="ARBA" id="ARBA00022692"/>
    </source>
</evidence>
<protein>
    <submittedName>
        <fullName evidence="9">Mitochondrial carrier-like protein</fullName>
    </submittedName>
</protein>
<comment type="similarity">
    <text evidence="2">Belongs to the mitochondrial carrier (TC 2.A.29) family.</text>
</comment>
<dbReference type="InterPro" id="IPR023395">
    <property type="entry name" value="MCP_dom_sf"/>
</dbReference>
<dbReference type="Pfam" id="PF00153">
    <property type="entry name" value="Mito_carr"/>
    <property type="match status" value="3"/>
</dbReference>
<proteinExistence type="inferred from homology"/>
<keyword evidence="6 8" id="KW-1133">Transmembrane helix</keyword>
<keyword evidence="3" id="KW-0813">Transport</keyword>
<accession>A0A481Z8H3</accession>
<name>A0A481Z8H3_9VIRU</name>
<evidence type="ECO:0000313" key="9">
    <source>
        <dbReference type="EMBL" id="QBK91775.1"/>
    </source>
</evidence>
<evidence type="ECO:0000256" key="1">
    <source>
        <dbReference type="ARBA" id="ARBA00004141"/>
    </source>
</evidence>
<evidence type="ECO:0000256" key="7">
    <source>
        <dbReference type="ARBA" id="ARBA00023136"/>
    </source>
</evidence>
<feature type="transmembrane region" description="Helical" evidence="8">
    <location>
        <begin position="12"/>
        <end position="33"/>
    </location>
</feature>
<dbReference type="InterPro" id="IPR050391">
    <property type="entry name" value="Mito_Metabolite_Transporter"/>
</dbReference>
<dbReference type="PRINTS" id="PR00784">
    <property type="entry name" value="MTUNCOUPLING"/>
</dbReference>
<evidence type="ECO:0000256" key="5">
    <source>
        <dbReference type="ARBA" id="ARBA00022737"/>
    </source>
</evidence>
<dbReference type="Gene3D" id="1.50.40.10">
    <property type="entry name" value="Mitochondrial carrier domain"/>
    <property type="match status" value="1"/>
</dbReference>
<dbReference type="PANTHER" id="PTHR45618">
    <property type="entry name" value="MITOCHONDRIAL DICARBOXYLATE CARRIER-RELATED"/>
    <property type="match status" value="1"/>
</dbReference>
<dbReference type="FunFam" id="1.50.40.10:FF:000062">
    <property type="entry name" value="mitochondrial uncoupling protein 3"/>
    <property type="match status" value="1"/>
</dbReference>
<gene>
    <name evidence="9" type="ORF">LCPAC304_01130</name>
</gene>
<evidence type="ECO:0000256" key="8">
    <source>
        <dbReference type="SAM" id="Phobius"/>
    </source>
</evidence>
<dbReference type="InterPro" id="IPR018108">
    <property type="entry name" value="MCP_transmembrane"/>
</dbReference>
<evidence type="ECO:0000256" key="6">
    <source>
        <dbReference type="ARBA" id="ARBA00022989"/>
    </source>
</evidence>
<dbReference type="GO" id="GO:0055085">
    <property type="term" value="P:transmembrane transport"/>
    <property type="evidence" value="ECO:0007669"/>
    <property type="project" value="InterPro"/>
</dbReference>
<sequence length="299" mass="33264">MLSRKLRKREPFWVNSVAGGFGSITAEFCTFPIDMSKTRMQLQGSRYTFGKSYKGLFDCIYTITRTEGLSGLFRGIVPGICRQASYSSIRMGVYEPLRNAISGDICIKDIPIYKCILAGGSAGSVGCVAANPFDLIKIRMQADSTGKRCSKGLLRSLKQIVRTEGVKGLWMGVLPNVQRAFFVNAAELASYDATKQYLLSHRIMGDHIGTYSCASFCAGFLAALVSNPVDLSKTRLMNQKTPRMYSGMIDCIWKTVKNEGVLALYKGFIPNWVRIGSWCVVMFVTWEQCRHAAQVIWDT</sequence>